<dbReference type="SUPFAM" id="SSF90229">
    <property type="entry name" value="CCCH zinc finger"/>
    <property type="match status" value="1"/>
</dbReference>
<feature type="region of interest" description="Disordered" evidence="10">
    <location>
        <begin position="154"/>
        <end position="299"/>
    </location>
</feature>
<evidence type="ECO:0000256" key="9">
    <source>
        <dbReference type="PROSITE-ProRule" id="PRU00723"/>
    </source>
</evidence>
<dbReference type="PANTHER" id="PTHR23102">
    <property type="entry name" value="CLEAVAGE AND POLYADENYLATION SPECIFICITY FACTOR SUBUNIT 4-RELATED"/>
    <property type="match status" value="1"/>
</dbReference>
<sequence length="441" mass="47476">MDDLDISFDFENNLNAGGTDVAALPSAGGPVGVAGPGPGAGAAIGPTGDGGRPGSGALVHHQAGRPQFTQYVSKKNFRQTVCRHWLRGLCMKGEQCGFLHQFDQARMPVCRFFAKYGVCREPECVFKHSTEEVKECNMYNLGFCIHGPLCRYKHTQRAGPPPPPETVEEAKPRQFRNAGGGAAKARQASQAYRNQFPQLQGPPRQQRPMMLPSSGAGGGGYGSGGSNNNYNNTGRGGDATPPGPRCPPVPPQQDAQRPPPRQMQPQPPAGSASRPPPRPSQPAPSQPDPTPAPPPREDRAAFLRDGKCRFFVVHVRNRRDLNQAFSTCQWPTNVSSRMKLNEAFSTVKNVLLVFVDISNQALAGVARMEGAISKQRAMIARRPGAASGSTIPLKWISKDSLPSSESGKLVNKWNNNKPLCQSRDGQEVDTESGEAAVRSLL</sequence>
<dbReference type="Proteomes" id="UP001472866">
    <property type="component" value="Chromosome 04"/>
</dbReference>
<feature type="compositionally biased region" description="Low complexity" evidence="10">
    <location>
        <begin position="195"/>
        <end position="214"/>
    </location>
</feature>
<evidence type="ECO:0000256" key="8">
    <source>
        <dbReference type="ARBA" id="ARBA00023242"/>
    </source>
</evidence>
<dbReference type="Gene3D" id="4.10.1000.10">
    <property type="entry name" value="Zinc finger, CCCH-type"/>
    <property type="match status" value="1"/>
</dbReference>
<evidence type="ECO:0000256" key="2">
    <source>
        <dbReference type="ARBA" id="ARBA00022664"/>
    </source>
</evidence>
<dbReference type="GO" id="GO:0008270">
    <property type="term" value="F:zinc ion binding"/>
    <property type="evidence" value="ECO:0007669"/>
    <property type="project" value="UniProtKB-KW"/>
</dbReference>
<dbReference type="PROSITE" id="PS50882">
    <property type="entry name" value="YTH"/>
    <property type="match status" value="1"/>
</dbReference>
<gene>
    <name evidence="13" type="ORF">HKI87_04g30020</name>
</gene>
<evidence type="ECO:0000256" key="6">
    <source>
        <dbReference type="ARBA" id="ARBA00022833"/>
    </source>
</evidence>
<dbReference type="GO" id="GO:0005634">
    <property type="term" value="C:nucleus"/>
    <property type="evidence" value="ECO:0007669"/>
    <property type="project" value="UniProtKB-SubCell"/>
</dbReference>
<dbReference type="FunFam" id="4.10.1000.10:FF:000017">
    <property type="entry name" value="Cleavage and polyadenylation specificity factor 30 kDa subunit"/>
    <property type="match status" value="1"/>
</dbReference>
<keyword evidence="3 9" id="KW-0479">Metal-binding</keyword>
<dbReference type="SMART" id="SM00356">
    <property type="entry name" value="ZnF_C3H1"/>
    <property type="match status" value="3"/>
</dbReference>
<keyword evidence="7" id="KW-0694">RNA-binding</keyword>
<dbReference type="Gene3D" id="3.10.590.10">
    <property type="entry name" value="ph1033 like domains"/>
    <property type="match status" value="1"/>
</dbReference>
<dbReference type="GO" id="GO:0006397">
    <property type="term" value="P:mRNA processing"/>
    <property type="evidence" value="ECO:0007669"/>
    <property type="project" value="UniProtKB-KW"/>
</dbReference>
<keyword evidence="5 9" id="KW-0863">Zinc-finger</keyword>
<evidence type="ECO:0000259" key="12">
    <source>
        <dbReference type="PROSITE" id="PS50882"/>
    </source>
</evidence>
<dbReference type="InterPro" id="IPR045348">
    <property type="entry name" value="CPSF4/Yth1"/>
</dbReference>
<dbReference type="AlphaFoldDB" id="A0AAX4P552"/>
<evidence type="ECO:0000256" key="5">
    <source>
        <dbReference type="ARBA" id="ARBA00022771"/>
    </source>
</evidence>
<comment type="subcellular location">
    <subcellularLocation>
        <location evidence="1">Nucleus</location>
    </subcellularLocation>
</comment>
<feature type="domain" description="C3H1-type" evidence="11">
    <location>
        <begin position="135"/>
        <end position="157"/>
    </location>
</feature>
<feature type="domain" description="C3H1-type" evidence="11">
    <location>
        <begin position="76"/>
        <end position="103"/>
    </location>
</feature>
<feature type="zinc finger region" description="C3H1-type" evidence="9">
    <location>
        <begin position="104"/>
        <end position="131"/>
    </location>
</feature>
<keyword evidence="14" id="KW-1185">Reference proteome</keyword>
<dbReference type="GO" id="GO:0003723">
    <property type="term" value="F:RNA binding"/>
    <property type="evidence" value="ECO:0007669"/>
    <property type="project" value="UniProtKB-KW"/>
</dbReference>
<feature type="compositionally biased region" description="Gly residues" evidence="10">
    <location>
        <begin position="215"/>
        <end position="225"/>
    </location>
</feature>
<dbReference type="CDD" id="cd21134">
    <property type="entry name" value="YTH"/>
    <property type="match status" value="1"/>
</dbReference>
<evidence type="ECO:0000256" key="1">
    <source>
        <dbReference type="ARBA" id="ARBA00004123"/>
    </source>
</evidence>
<keyword evidence="6 9" id="KW-0862">Zinc</keyword>
<accession>A0AAX4P552</accession>
<dbReference type="PROSITE" id="PS50103">
    <property type="entry name" value="ZF_C3H1"/>
    <property type="match status" value="3"/>
</dbReference>
<keyword evidence="8" id="KW-0539">Nucleus</keyword>
<name>A0AAX4P552_9CHLO</name>
<feature type="domain" description="YTH" evidence="12">
    <location>
        <begin position="308"/>
        <end position="440"/>
    </location>
</feature>
<dbReference type="InterPro" id="IPR007275">
    <property type="entry name" value="YTH_domain"/>
</dbReference>
<evidence type="ECO:0000259" key="11">
    <source>
        <dbReference type="PROSITE" id="PS50103"/>
    </source>
</evidence>
<dbReference type="EMBL" id="CP151504">
    <property type="protein sequence ID" value="WZN61467.1"/>
    <property type="molecule type" value="Genomic_DNA"/>
</dbReference>
<dbReference type="InterPro" id="IPR000571">
    <property type="entry name" value="Znf_CCCH"/>
</dbReference>
<evidence type="ECO:0000256" key="10">
    <source>
        <dbReference type="SAM" id="MobiDB-lite"/>
    </source>
</evidence>
<feature type="compositionally biased region" description="Gly residues" evidence="10">
    <location>
        <begin position="34"/>
        <end position="54"/>
    </location>
</feature>
<reference evidence="13 14" key="1">
    <citation type="submission" date="2024-03" db="EMBL/GenBank/DDBJ databases">
        <title>Complete genome sequence of the green alga Chloropicon roscoffensis RCC1871.</title>
        <authorList>
            <person name="Lemieux C."/>
            <person name="Pombert J.-F."/>
            <person name="Otis C."/>
            <person name="Turmel M."/>
        </authorList>
    </citation>
    <scope>NUCLEOTIDE SEQUENCE [LARGE SCALE GENOMIC DNA]</scope>
    <source>
        <strain evidence="13 14">RCC1871</strain>
    </source>
</reference>
<evidence type="ECO:0000313" key="13">
    <source>
        <dbReference type="EMBL" id="WZN61467.1"/>
    </source>
</evidence>
<dbReference type="InterPro" id="IPR036855">
    <property type="entry name" value="Znf_CCCH_sf"/>
</dbReference>
<feature type="region of interest" description="Disordered" evidence="10">
    <location>
        <begin position="400"/>
        <end position="433"/>
    </location>
</feature>
<proteinExistence type="predicted"/>
<evidence type="ECO:0000256" key="4">
    <source>
        <dbReference type="ARBA" id="ARBA00022737"/>
    </source>
</evidence>
<keyword evidence="2" id="KW-0507">mRNA processing</keyword>
<evidence type="ECO:0000256" key="7">
    <source>
        <dbReference type="ARBA" id="ARBA00022884"/>
    </source>
</evidence>
<feature type="compositionally biased region" description="Pro residues" evidence="10">
    <location>
        <begin position="241"/>
        <end position="294"/>
    </location>
</feature>
<organism evidence="13 14">
    <name type="scientific">Chloropicon roscoffensis</name>
    <dbReference type="NCBI Taxonomy" id="1461544"/>
    <lineage>
        <taxon>Eukaryota</taxon>
        <taxon>Viridiplantae</taxon>
        <taxon>Chlorophyta</taxon>
        <taxon>Chloropicophyceae</taxon>
        <taxon>Chloropicales</taxon>
        <taxon>Chloropicaceae</taxon>
        <taxon>Chloropicon</taxon>
    </lineage>
</organism>
<feature type="compositionally biased region" description="Polar residues" evidence="10">
    <location>
        <begin position="400"/>
        <end position="419"/>
    </location>
</feature>
<keyword evidence="4" id="KW-0677">Repeat</keyword>
<feature type="zinc finger region" description="C3H1-type" evidence="9">
    <location>
        <begin position="76"/>
        <end position="103"/>
    </location>
</feature>
<dbReference type="Pfam" id="PF04146">
    <property type="entry name" value="YTH"/>
    <property type="match status" value="1"/>
</dbReference>
<dbReference type="PANTHER" id="PTHR23102:SF24">
    <property type="entry name" value="CLEAVAGE AND POLYADENYLATION SPECIFICITY FACTOR SUBUNIT 4"/>
    <property type="match status" value="1"/>
</dbReference>
<evidence type="ECO:0000313" key="14">
    <source>
        <dbReference type="Proteomes" id="UP001472866"/>
    </source>
</evidence>
<protein>
    <submittedName>
        <fullName evidence="13">Zinc finger CCCH domain-containing protein</fullName>
    </submittedName>
</protein>
<feature type="zinc finger region" description="C3H1-type" evidence="9">
    <location>
        <begin position="135"/>
        <end position="157"/>
    </location>
</feature>
<feature type="domain" description="C3H1-type" evidence="11">
    <location>
        <begin position="104"/>
        <end position="131"/>
    </location>
</feature>
<evidence type="ECO:0000256" key="3">
    <source>
        <dbReference type="ARBA" id="ARBA00022723"/>
    </source>
</evidence>
<feature type="region of interest" description="Disordered" evidence="10">
    <location>
        <begin position="34"/>
        <end position="59"/>
    </location>
</feature>